<dbReference type="GeneID" id="95393760"/>
<dbReference type="RefSeq" id="WP_183657999.1">
    <property type="nucleotide sequence ID" value="NZ_JACIBV010000001.1"/>
</dbReference>
<name>A0A7W5V970_9ACTN</name>
<keyword evidence="2" id="KW-1185">Reference proteome</keyword>
<dbReference type="AlphaFoldDB" id="A0A7W5V970"/>
<sequence>MSREGADHALRTRVEERDRISGDLLDLESHTSYQLLKGAALRGRTLAAWSSAQQAMALMWSLYDAYRAVLRQAEKVRARRPRPGQAELEELTFLLAGPSVRLAAEAKPVEQRSLRPERDEALSLDETVARMDQAFGAVGRTLTEIDTAWTALLPRLESAAASQREIARLSADLGENPSGTRHQAELDRLRSAVTSDPLDSASAASALDRLCATLDSLLADLARADTLRRSYAPRHAALLELVGSVRDAEAEARRTHTVVAAKILLPPSTAPRATADRLAGDSAALDPPGAAPGAGWVERARRLATVERAADDALRKARATTSALLGLMARRDELRGRLMATQSKAIRVGLAEDPDAAGRFTRARQLLWTAPCDLNQAAEAVEHYQDAIHGGPR</sequence>
<organism evidence="1 2">
    <name type="scientific">Nonomuraea dietziae</name>
    <dbReference type="NCBI Taxonomy" id="65515"/>
    <lineage>
        <taxon>Bacteria</taxon>
        <taxon>Bacillati</taxon>
        <taxon>Actinomycetota</taxon>
        <taxon>Actinomycetes</taxon>
        <taxon>Streptosporangiales</taxon>
        <taxon>Streptosporangiaceae</taxon>
        <taxon>Nonomuraea</taxon>
    </lineage>
</organism>
<evidence type="ECO:0000313" key="1">
    <source>
        <dbReference type="EMBL" id="MBB3731684.1"/>
    </source>
</evidence>
<accession>A0A7W5V970</accession>
<protein>
    <submittedName>
        <fullName evidence="1">Uncharacterized protein</fullName>
    </submittedName>
</protein>
<reference evidence="1 2" key="1">
    <citation type="submission" date="2020-08" db="EMBL/GenBank/DDBJ databases">
        <title>Sequencing the genomes of 1000 actinobacteria strains.</title>
        <authorList>
            <person name="Klenk H.-P."/>
        </authorList>
    </citation>
    <scope>NUCLEOTIDE SEQUENCE [LARGE SCALE GENOMIC DNA]</scope>
    <source>
        <strain evidence="1 2">DSM 44320</strain>
    </source>
</reference>
<dbReference type="EMBL" id="JACIBV010000001">
    <property type="protein sequence ID" value="MBB3731684.1"/>
    <property type="molecule type" value="Genomic_DNA"/>
</dbReference>
<gene>
    <name evidence="1" type="ORF">FHR33_007544</name>
</gene>
<proteinExistence type="predicted"/>
<comment type="caution">
    <text evidence="1">The sequence shown here is derived from an EMBL/GenBank/DDBJ whole genome shotgun (WGS) entry which is preliminary data.</text>
</comment>
<evidence type="ECO:0000313" key="2">
    <source>
        <dbReference type="Proteomes" id="UP000579945"/>
    </source>
</evidence>
<dbReference type="Proteomes" id="UP000579945">
    <property type="component" value="Unassembled WGS sequence"/>
</dbReference>